<reference evidence="12" key="1">
    <citation type="journal article" date="2013" name="Genome Biol. Evol.">
        <title>Punctuated emergences of genetic and phenotypic innovations in eumetazoan, bilaterian, euteleostome, and hominidae ancestors.</title>
        <authorList>
            <person name="Wenger Y."/>
            <person name="Galliot B."/>
        </authorList>
    </citation>
    <scope>NUCLEOTIDE SEQUENCE</scope>
    <source>
        <tissue evidence="12">Whole animals</tissue>
    </source>
</reference>
<comment type="similarity">
    <text evidence="11">Belongs to the adenylate kinase family.</text>
</comment>
<gene>
    <name evidence="12" type="primary">CMPK1</name>
</gene>
<feature type="non-terminal residue" evidence="12">
    <location>
        <position position="1"/>
    </location>
</feature>
<keyword evidence="3" id="KW-0963">Cytoplasm</keyword>
<dbReference type="EMBL" id="HAAD01004891">
    <property type="protein sequence ID" value="CDG71123.1"/>
    <property type="molecule type" value="mRNA"/>
</dbReference>
<keyword evidence="4 11" id="KW-0808">Transferase</keyword>
<keyword evidence="7" id="KW-0067">ATP-binding</keyword>
<evidence type="ECO:0000256" key="4">
    <source>
        <dbReference type="ARBA" id="ARBA00022679"/>
    </source>
</evidence>
<dbReference type="GO" id="GO:0005524">
    <property type="term" value="F:ATP binding"/>
    <property type="evidence" value="ECO:0007669"/>
    <property type="project" value="UniProtKB-KW"/>
</dbReference>
<protein>
    <recommendedName>
        <fullName evidence="2">adenylate kinase</fullName>
        <ecNumber evidence="2">2.7.4.3</ecNumber>
    </recommendedName>
</protein>
<accession>T2MFV9</accession>
<evidence type="ECO:0000256" key="9">
    <source>
        <dbReference type="ARBA" id="ARBA00023242"/>
    </source>
</evidence>
<dbReference type="Pfam" id="PF00406">
    <property type="entry name" value="ADK"/>
    <property type="match status" value="1"/>
</dbReference>
<dbReference type="AlphaFoldDB" id="T2MFV9"/>
<evidence type="ECO:0000256" key="6">
    <source>
        <dbReference type="ARBA" id="ARBA00022777"/>
    </source>
</evidence>
<evidence type="ECO:0000256" key="11">
    <source>
        <dbReference type="RuleBase" id="RU003330"/>
    </source>
</evidence>
<dbReference type="OrthoDB" id="442176at2759"/>
<dbReference type="InterPro" id="IPR027417">
    <property type="entry name" value="P-loop_NTPase"/>
</dbReference>
<evidence type="ECO:0000256" key="10">
    <source>
        <dbReference type="ARBA" id="ARBA00048116"/>
    </source>
</evidence>
<dbReference type="EC" id="2.7.4.3" evidence="2"/>
<name>T2MFV9_HYDVU</name>
<evidence type="ECO:0000313" key="12">
    <source>
        <dbReference type="EMBL" id="CDG71123.1"/>
    </source>
</evidence>
<keyword evidence="9" id="KW-0539">Nucleus</keyword>
<dbReference type="HAMAP" id="MF_03172">
    <property type="entry name" value="Adenylate_kinase_UMP_CMP_kin"/>
    <property type="match status" value="1"/>
</dbReference>
<dbReference type="GO" id="GO:0006207">
    <property type="term" value="P:'de novo' pyrimidine nucleobase biosynthetic process"/>
    <property type="evidence" value="ECO:0007669"/>
    <property type="project" value="InterPro"/>
</dbReference>
<dbReference type="PANTHER" id="PTHR23359">
    <property type="entry name" value="NUCLEOTIDE KINASE"/>
    <property type="match status" value="1"/>
</dbReference>
<keyword evidence="5" id="KW-0547">Nucleotide-binding</keyword>
<evidence type="ECO:0000256" key="2">
    <source>
        <dbReference type="ARBA" id="ARBA00012955"/>
    </source>
</evidence>
<comment type="catalytic activity">
    <reaction evidence="10">
        <text>UMP + ATP = UDP + ADP</text>
        <dbReference type="Rhea" id="RHEA:24400"/>
        <dbReference type="ChEBI" id="CHEBI:30616"/>
        <dbReference type="ChEBI" id="CHEBI:57865"/>
        <dbReference type="ChEBI" id="CHEBI:58223"/>
        <dbReference type="ChEBI" id="CHEBI:456216"/>
        <dbReference type="EC" id="2.7.4.14"/>
    </reaction>
</comment>
<evidence type="ECO:0000256" key="1">
    <source>
        <dbReference type="ARBA" id="ARBA00004496"/>
    </source>
</evidence>
<dbReference type="GO" id="GO:0004017">
    <property type="term" value="F:AMP kinase activity"/>
    <property type="evidence" value="ECO:0007669"/>
    <property type="project" value="UniProtKB-EC"/>
</dbReference>
<dbReference type="GO" id="GO:0006221">
    <property type="term" value="P:pyrimidine nucleotide biosynthetic process"/>
    <property type="evidence" value="ECO:0007669"/>
    <property type="project" value="UniProtKB-KW"/>
</dbReference>
<dbReference type="FunFam" id="3.40.50.300:FF:000315">
    <property type="entry name" value="Adenylate kinase 1"/>
    <property type="match status" value="1"/>
</dbReference>
<keyword evidence="8" id="KW-0665">Pyrimidine biosynthesis</keyword>
<proteinExistence type="evidence at transcript level"/>
<dbReference type="PRINTS" id="PR00094">
    <property type="entry name" value="ADENYLTKNASE"/>
</dbReference>
<evidence type="ECO:0000256" key="3">
    <source>
        <dbReference type="ARBA" id="ARBA00022490"/>
    </source>
</evidence>
<comment type="subcellular location">
    <subcellularLocation>
        <location evidence="1">Cytoplasm</location>
    </subcellularLocation>
</comment>
<sequence length="222" mass="25024">AELMLLCVAVISALVKKKINSVKLPANFSMSSVLPTVFFVLGGPGAGKGTQCLNLVKEYKFVHLSAGDLLRAERASGSNDGNLIETYIREGQIVPVEITIRLLEKAMTDSPTKLFLIDGFPRNEDNLIGWTNRMQDRCILKGVLYFDCPEEVCVQRIMERGKTSGRTDDNEESLRKRFRTFYNETLPIIHYYENKGLVMNFKADSSPDIVFEDVKCCMNKLL</sequence>
<dbReference type="InterPro" id="IPR006266">
    <property type="entry name" value="UMP_CMP_kinase"/>
</dbReference>
<dbReference type="CDD" id="cd01428">
    <property type="entry name" value="ADK"/>
    <property type="match status" value="1"/>
</dbReference>
<dbReference type="SUPFAM" id="SSF52540">
    <property type="entry name" value="P-loop containing nucleoside triphosphate hydrolases"/>
    <property type="match status" value="1"/>
</dbReference>
<organism evidence="12">
    <name type="scientific">Hydra vulgaris</name>
    <name type="common">Hydra</name>
    <name type="synonym">Hydra attenuata</name>
    <dbReference type="NCBI Taxonomy" id="6087"/>
    <lineage>
        <taxon>Eukaryota</taxon>
        <taxon>Metazoa</taxon>
        <taxon>Cnidaria</taxon>
        <taxon>Hydrozoa</taxon>
        <taxon>Hydroidolina</taxon>
        <taxon>Anthoathecata</taxon>
        <taxon>Aplanulata</taxon>
        <taxon>Hydridae</taxon>
        <taxon>Hydra</taxon>
    </lineage>
</organism>
<dbReference type="GO" id="GO:0005737">
    <property type="term" value="C:cytoplasm"/>
    <property type="evidence" value="ECO:0007669"/>
    <property type="project" value="UniProtKB-SubCell"/>
</dbReference>
<dbReference type="Gene3D" id="3.40.50.300">
    <property type="entry name" value="P-loop containing nucleotide triphosphate hydrolases"/>
    <property type="match status" value="1"/>
</dbReference>
<dbReference type="NCBIfam" id="TIGR01359">
    <property type="entry name" value="UMP_CMP_kin_fam"/>
    <property type="match status" value="1"/>
</dbReference>
<dbReference type="InterPro" id="IPR033690">
    <property type="entry name" value="Adenylat_kinase_CS"/>
</dbReference>
<evidence type="ECO:0000256" key="7">
    <source>
        <dbReference type="ARBA" id="ARBA00022840"/>
    </source>
</evidence>
<evidence type="ECO:0000256" key="5">
    <source>
        <dbReference type="ARBA" id="ARBA00022741"/>
    </source>
</evidence>
<evidence type="ECO:0000256" key="8">
    <source>
        <dbReference type="ARBA" id="ARBA00022975"/>
    </source>
</evidence>
<dbReference type="InterPro" id="IPR000850">
    <property type="entry name" value="Adenylat/UMP-CMP_kin"/>
</dbReference>
<dbReference type="HAMAP" id="MF_00235">
    <property type="entry name" value="Adenylate_kinase_Adk"/>
    <property type="match status" value="1"/>
</dbReference>
<keyword evidence="6 11" id="KW-0418">Kinase</keyword>
<dbReference type="PROSITE" id="PS00113">
    <property type="entry name" value="ADENYLATE_KINASE"/>
    <property type="match status" value="1"/>
</dbReference>